<feature type="region of interest" description="Disordered" evidence="1">
    <location>
        <begin position="16"/>
        <end position="76"/>
    </location>
</feature>
<gene>
    <name evidence="2" type="ORF">ABWK59_18260</name>
</gene>
<evidence type="ECO:0000256" key="1">
    <source>
        <dbReference type="SAM" id="MobiDB-lite"/>
    </source>
</evidence>
<sequence length="184" mass="18635">MAVTAASVLLLTACEPDGSSDAAGGATAAATTAPTGAPQPTGTAAASPSAKPSAAKSTAGDAPGRECTTPKPAAGHKIAYPVRQPSKDSLYWKDTRFVCDAAGGHYEPTGAEQHPLVFSVDATGELVAPGGRKQKVEYLGQLWQHIGDCLAGGDKQHPCSPYPAYDVTLDAQGQIAAISEIPHA</sequence>
<feature type="compositionally biased region" description="Low complexity" evidence="1">
    <location>
        <begin position="16"/>
        <end position="60"/>
    </location>
</feature>
<dbReference type="AlphaFoldDB" id="A0AAU8JZK3"/>
<dbReference type="RefSeq" id="WP_354641653.1">
    <property type="nucleotide sequence ID" value="NZ_CP159872.1"/>
</dbReference>
<reference evidence="2" key="1">
    <citation type="submission" date="2024-06" db="EMBL/GenBank/DDBJ databases">
        <title>The genome sequences of Kitasatospora sp. strain HUAS MG31.</title>
        <authorList>
            <person name="Mo P."/>
        </authorList>
    </citation>
    <scope>NUCLEOTIDE SEQUENCE</scope>
    <source>
        <strain evidence="2">HUAS MG31</strain>
    </source>
</reference>
<name>A0AAU8JZK3_9ACTN</name>
<organism evidence="2">
    <name type="scientific">Kitasatospora camelliae</name>
    <dbReference type="NCBI Taxonomy" id="3156397"/>
    <lineage>
        <taxon>Bacteria</taxon>
        <taxon>Bacillati</taxon>
        <taxon>Actinomycetota</taxon>
        <taxon>Actinomycetes</taxon>
        <taxon>Kitasatosporales</taxon>
        <taxon>Streptomycetaceae</taxon>
        <taxon>Kitasatospora</taxon>
    </lineage>
</organism>
<dbReference type="EMBL" id="CP159872">
    <property type="protein sequence ID" value="XCM80718.1"/>
    <property type="molecule type" value="Genomic_DNA"/>
</dbReference>
<protein>
    <recommendedName>
        <fullName evidence="3">LppP/LprE lipoprotein</fullName>
    </recommendedName>
</protein>
<evidence type="ECO:0000313" key="2">
    <source>
        <dbReference type="EMBL" id="XCM80718.1"/>
    </source>
</evidence>
<proteinExistence type="predicted"/>
<accession>A0AAU8JZK3</accession>
<evidence type="ECO:0008006" key="3">
    <source>
        <dbReference type="Google" id="ProtNLM"/>
    </source>
</evidence>
<dbReference type="KEGG" id="kcm:ABWK59_18260"/>